<dbReference type="OrthoDB" id="1420916at2"/>
<dbReference type="GO" id="GO:0006417">
    <property type="term" value="P:regulation of translation"/>
    <property type="evidence" value="ECO:0007669"/>
    <property type="project" value="TreeGrafter"/>
</dbReference>
<evidence type="ECO:0000256" key="2">
    <source>
        <dbReference type="ARBA" id="ARBA00004236"/>
    </source>
</evidence>
<name>A0A285X8A2_9FLAO</name>
<dbReference type="RefSeq" id="WP_097057360.1">
    <property type="nucleotide sequence ID" value="NZ_OCMF01000006.1"/>
</dbReference>
<comment type="subcellular location">
    <subcellularLocation>
        <location evidence="2">Cell membrane</location>
    </subcellularLocation>
    <subcellularLocation>
        <location evidence="1">Membrane</location>
        <topology evidence="1">Single-pass membrane protein</topology>
    </subcellularLocation>
</comment>
<feature type="coiled-coil region" evidence="9">
    <location>
        <begin position="29"/>
        <end position="56"/>
    </location>
</feature>
<dbReference type="InterPro" id="IPR051474">
    <property type="entry name" value="Anti-sigma-K/W_factor"/>
</dbReference>
<keyword evidence="5 10" id="KW-1133">Transmembrane helix</keyword>
<dbReference type="GO" id="GO:0005886">
    <property type="term" value="C:plasma membrane"/>
    <property type="evidence" value="ECO:0007669"/>
    <property type="project" value="UniProtKB-SubCell"/>
</dbReference>
<evidence type="ECO:0000256" key="9">
    <source>
        <dbReference type="SAM" id="Coils"/>
    </source>
</evidence>
<dbReference type="PANTHER" id="PTHR37461:SF1">
    <property type="entry name" value="ANTI-SIGMA-K FACTOR RSKA"/>
    <property type="match status" value="1"/>
</dbReference>
<evidence type="ECO:0000256" key="3">
    <source>
        <dbReference type="ARBA" id="ARBA00022475"/>
    </source>
</evidence>
<feature type="domain" description="Anti-sigma K factor RskA C-terminal" evidence="11">
    <location>
        <begin position="96"/>
        <end position="252"/>
    </location>
</feature>
<organism evidence="12 13">
    <name type="scientific">Salinimicrobium sediminis</name>
    <dbReference type="NCBI Taxonomy" id="1343891"/>
    <lineage>
        <taxon>Bacteria</taxon>
        <taxon>Pseudomonadati</taxon>
        <taxon>Bacteroidota</taxon>
        <taxon>Flavobacteriia</taxon>
        <taxon>Flavobacteriales</taxon>
        <taxon>Flavobacteriaceae</taxon>
        <taxon>Salinimicrobium</taxon>
    </lineage>
</organism>
<evidence type="ECO:0000256" key="7">
    <source>
        <dbReference type="ARBA" id="ARBA00029829"/>
    </source>
</evidence>
<keyword evidence="13" id="KW-1185">Reference proteome</keyword>
<evidence type="ECO:0000256" key="6">
    <source>
        <dbReference type="ARBA" id="ARBA00023136"/>
    </source>
</evidence>
<protein>
    <recommendedName>
        <fullName evidence="8">Regulator of SigK</fullName>
    </recommendedName>
    <alternativeName>
        <fullName evidence="7">Sigma-K anti-sigma factor RskA</fullName>
    </alternativeName>
</protein>
<evidence type="ECO:0000256" key="4">
    <source>
        <dbReference type="ARBA" id="ARBA00022692"/>
    </source>
</evidence>
<dbReference type="AlphaFoldDB" id="A0A285X8A2"/>
<evidence type="ECO:0000256" key="8">
    <source>
        <dbReference type="ARBA" id="ARBA00030803"/>
    </source>
</evidence>
<evidence type="ECO:0000256" key="1">
    <source>
        <dbReference type="ARBA" id="ARBA00004167"/>
    </source>
</evidence>
<feature type="coiled-coil region" evidence="9">
    <location>
        <begin position="112"/>
        <end position="153"/>
    </location>
</feature>
<keyword evidence="3" id="KW-1003">Cell membrane</keyword>
<reference evidence="13" key="1">
    <citation type="submission" date="2017-09" db="EMBL/GenBank/DDBJ databases">
        <authorList>
            <person name="Varghese N."/>
            <person name="Submissions S."/>
        </authorList>
    </citation>
    <scope>NUCLEOTIDE SEQUENCE [LARGE SCALE GENOMIC DNA]</scope>
    <source>
        <strain evidence="13">CGMCC 1.12641</strain>
    </source>
</reference>
<dbReference type="Proteomes" id="UP000219193">
    <property type="component" value="Unassembled WGS sequence"/>
</dbReference>
<dbReference type="PANTHER" id="PTHR37461">
    <property type="entry name" value="ANTI-SIGMA-K FACTOR RSKA"/>
    <property type="match status" value="1"/>
</dbReference>
<feature type="transmembrane region" description="Helical" evidence="10">
    <location>
        <begin position="89"/>
        <end position="109"/>
    </location>
</feature>
<dbReference type="EMBL" id="OCMF01000006">
    <property type="protein sequence ID" value="SOC81577.1"/>
    <property type="molecule type" value="Genomic_DNA"/>
</dbReference>
<evidence type="ECO:0000313" key="12">
    <source>
        <dbReference type="EMBL" id="SOC81577.1"/>
    </source>
</evidence>
<evidence type="ECO:0000313" key="13">
    <source>
        <dbReference type="Proteomes" id="UP000219193"/>
    </source>
</evidence>
<keyword evidence="4 10" id="KW-0812">Transmembrane</keyword>
<proteinExistence type="predicted"/>
<dbReference type="GO" id="GO:0016989">
    <property type="term" value="F:sigma factor antagonist activity"/>
    <property type="evidence" value="ECO:0007669"/>
    <property type="project" value="TreeGrafter"/>
</dbReference>
<accession>A0A285X8A2</accession>
<keyword evidence="9" id="KW-0175">Coiled coil</keyword>
<dbReference type="Pfam" id="PF10099">
    <property type="entry name" value="RskA_C"/>
    <property type="match status" value="1"/>
</dbReference>
<dbReference type="Gene3D" id="1.10.10.1320">
    <property type="entry name" value="Anti-sigma factor, zinc-finger domain"/>
    <property type="match status" value="1"/>
</dbReference>
<keyword evidence="6 10" id="KW-0472">Membrane</keyword>
<gene>
    <name evidence="12" type="ORF">SAMN06296241_3156</name>
</gene>
<sequence length="265" mass="30003">MENIQEYLESGILELYVYGALPEAEREEVTRVLREYPELRQEVEQIEEALQELSGAAAPYDPQDVLISLKKKIRQRPERTPEFSKKKNISAILGWAASIILLIGLFMMYDANTELNERLTEMEQEQADLETQIVEAREDSEKTEQLLRALRSRNIEKIPLQGQDFAPEAYATAYWNKAQNITYIDAQDLPAPPPGMVYQVWSLKLDPLTPSSIGLLEDFEGNSKRIFIVDNSYDSEAFGITLEPAGGSETPTLEKLMVLGTVTIT</sequence>
<dbReference type="InterPro" id="IPR018764">
    <property type="entry name" value="RskA_C"/>
</dbReference>
<evidence type="ECO:0000256" key="5">
    <source>
        <dbReference type="ARBA" id="ARBA00022989"/>
    </source>
</evidence>
<dbReference type="InterPro" id="IPR041916">
    <property type="entry name" value="Anti_sigma_zinc_sf"/>
</dbReference>
<evidence type="ECO:0000256" key="10">
    <source>
        <dbReference type="SAM" id="Phobius"/>
    </source>
</evidence>
<evidence type="ECO:0000259" key="11">
    <source>
        <dbReference type="Pfam" id="PF10099"/>
    </source>
</evidence>